<feature type="transmembrane region" description="Helical" evidence="8">
    <location>
        <begin position="137"/>
        <end position="160"/>
    </location>
</feature>
<dbReference type="AlphaFoldDB" id="A0A0R1TVC2"/>
<keyword evidence="6 8" id="KW-1133">Transmembrane helix</keyword>
<evidence type="ECO:0000256" key="7">
    <source>
        <dbReference type="ARBA" id="ARBA00023136"/>
    </source>
</evidence>
<dbReference type="Proteomes" id="UP000051048">
    <property type="component" value="Unassembled WGS sequence"/>
</dbReference>
<evidence type="ECO:0000256" key="8">
    <source>
        <dbReference type="SAM" id="Phobius"/>
    </source>
</evidence>
<gene>
    <name evidence="9" type="ORF">FC36_GL000660</name>
</gene>
<dbReference type="Pfam" id="PF04093">
    <property type="entry name" value="MreD"/>
    <property type="match status" value="1"/>
</dbReference>
<feature type="transmembrane region" description="Helical" evidence="8">
    <location>
        <begin position="43"/>
        <end position="62"/>
    </location>
</feature>
<protein>
    <submittedName>
        <fullName evidence="9">Rod shape-determining protein</fullName>
    </submittedName>
</protein>
<evidence type="ECO:0000313" key="9">
    <source>
        <dbReference type="EMBL" id="KRL85289.1"/>
    </source>
</evidence>
<dbReference type="RefSeq" id="WP_023858965.1">
    <property type="nucleotide sequence ID" value="NZ_AZFH01000001.1"/>
</dbReference>
<dbReference type="OrthoDB" id="2148512at2"/>
<comment type="similarity">
    <text evidence="2">Belongs to the MreD family.</text>
</comment>
<dbReference type="GO" id="GO:0005886">
    <property type="term" value="C:plasma membrane"/>
    <property type="evidence" value="ECO:0007669"/>
    <property type="project" value="UniProtKB-SubCell"/>
</dbReference>
<feature type="transmembrane region" description="Helical" evidence="8">
    <location>
        <begin position="104"/>
        <end position="125"/>
    </location>
</feature>
<evidence type="ECO:0000256" key="3">
    <source>
        <dbReference type="ARBA" id="ARBA00022475"/>
    </source>
</evidence>
<evidence type="ECO:0000256" key="2">
    <source>
        <dbReference type="ARBA" id="ARBA00007776"/>
    </source>
</evidence>
<comment type="subcellular location">
    <subcellularLocation>
        <location evidence="1">Cell membrane</location>
        <topology evidence="1">Multi-pass membrane protein</topology>
    </subcellularLocation>
</comment>
<reference evidence="9 10" key="1">
    <citation type="journal article" date="2015" name="Genome Announc.">
        <title>Expanding the biotechnology potential of lactobacilli through comparative genomics of 213 strains and associated genera.</title>
        <authorList>
            <person name="Sun Z."/>
            <person name="Harris H.M."/>
            <person name="McCann A."/>
            <person name="Guo C."/>
            <person name="Argimon S."/>
            <person name="Zhang W."/>
            <person name="Yang X."/>
            <person name="Jeffery I.B."/>
            <person name="Cooney J.C."/>
            <person name="Kagawa T.F."/>
            <person name="Liu W."/>
            <person name="Song Y."/>
            <person name="Salvetti E."/>
            <person name="Wrobel A."/>
            <person name="Rasinkangas P."/>
            <person name="Parkhill J."/>
            <person name="Rea M.C."/>
            <person name="O'Sullivan O."/>
            <person name="Ritari J."/>
            <person name="Douillard F.P."/>
            <person name="Paul Ross R."/>
            <person name="Yang R."/>
            <person name="Briner A.E."/>
            <person name="Felis G.E."/>
            <person name="de Vos W.M."/>
            <person name="Barrangou R."/>
            <person name="Klaenhammer T.R."/>
            <person name="Caufield P.W."/>
            <person name="Cui Y."/>
            <person name="Zhang H."/>
            <person name="O'Toole P.W."/>
        </authorList>
    </citation>
    <scope>NUCLEOTIDE SEQUENCE [LARGE SCALE GENOMIC DNA]</scope>
    <source>
        <strain evidence="9 10">DSM 15833</strain>
    </source>
</reference>
<dbReference type="PATRIC" id="fig|1423740.3.peg.706"/>
<dbReference type="GO" id="GO:0008360">
    <property type="term" value="P:regulation of cell shape"/>
    <property type="evidence" value="ECO:0007669"/>
    <property type="project" value="UniProtKB-KW"/>
</dbReference>
<sequence length="170" mass="19696">MKLKMSYVFPLGLFLALFLDGSLSYVASDTLFNTQVEIESRFILLWLVLAICFVPDLAHPYFWATFAGLVFDSYYTSILGIMTVILPLVVYLTKETMAFFKTSFWVVCLMYFIDVTVVSLGFYLFNNLIGFTAGSQADYILKVLWPTLTYNMVCFLFLYWPLKELFTRVK</sequence>
<name>A0A0R1TVC2_9LACO</name>
<evidence type="ECO:0000256" key="1">
    <source>
        <dbReference type="ARBA" id="ARBA00004651"/>
    </source>
</evidence>
<keyword evidence="7 8" id="KW-0472">Membrane</keyword>
<comment type="caution">
    <text evidence="9">The sequence shown here is derived from an EMBL/GenBank/DDBJ whole genome shotgun (WGS) entry which is preliminary data.</text>
</comment>
<evidence type="ECO:0000256" key="6">
    <source>
        <dbReference type="ARBA" id="ARBA00022989"/>
    </source>
</evidence>
<dbReference type="EMBL" id="AZFH01000001">
    <property type="protein sequence ID" value="KRL85289.1"/>
    <property type="molecule type" value="Genomic_DNA"/>
</dbReference>
<organism evidence="9 10">
    <name type="scientific">Ligilactobacillus equi DSM 15833 = JCM 10991</name>
    <dbReference type="NCBI Taxonomy" id="1423740"/>
    <lineage>
        <taxon>Bacteria</taxon>
        <taxon>Bacillati</taxon>
        <taxon>Bacillota</taxon>
        <taxon>Bacilli</taxon>
        <taxon>Lactobacillales</taxon>
        <taxon>Lactobacillaceae</taxon>
        <taxon>Ligilactobacillus</taxon>
    </lineage>
</organism>
<evidence type="ECO:0000256" key="4">
    <source>
        <dbReference type="ARBA" id="ARBA00022692"/>
    </source>
</evidence>
<evidence type="ECO:0000313" key="10">
    <source>
        <dbReference type="Proteomes" id="UP000051048"/>
    </source>
</evidence>
<dbReference type="InterPro" id="IPR007227">
    <property type="entry name" value="Cell_shape_determining_MreD"/>
</dbReference>
<accession>A0A0R1TVC2</accession>
<proteinExistence type="inferred from homology"/>
<feature type="transmembrane region" description="Helical" evidence="8">
    <location>
        <begin position="74"/>
        <end position="92"/>
    </location>
</feature>
<keyword evidence="4 8" id="KW-0812">Transmembrane</keyword>
<keyword evidence="3" id="KW-1003">Cell membrane</keyword>
<dbReference type="NCBIfam" id="TIGR03426">
    <property type="entry name" value="shape_MreD"/>
    <property type="match status" value="1"/>
</dbReference>
<dbReference type="STRING" id="1423740.FC36_GL000660"/>
<keyword evidence="5" id="KW-0133">Cell shape</keyword>
<evidence type="ECO:0000256" key="5">
    <source>
        <dbReference type="ARBA" id="ARBA00022960"/>
    </source>
</evidence>